<proteinExistence type="predicted"/>
<feature type="transmembrane region" description="Helical" evidence="1">
    <location>
        <begin position="47"/>
        <end position="68"/>
    </location>
</feature>
<keyword evidence="3" id="KW-1185">Reference proteome</keyword>
<evidence type="ECO:0000313" key="2">
    <source>
        <dbReference type="EMBL" id="GGM88940.1"/>
    </source>
</evidence>
<feature type="transmembrane region" description="Helical" evidence="1">
    <location>
        <begin position="119"/>
        <end position="138"/>
    </location>
</feature>
<dbReference type="Pfam" id="PF13160">
    <property type="entry name" value="DUF3995"/>
    <property type="match status" value="1"/>
</dbReference>
<evidence type="ECO:0000256" key="1">
    <source>
        <dbReference type="SAM" id="Phobius"/>
    </source>
</evidence>
<evidence type="ECO:0008006" key="4">
    <source>
        <dbReference type="Google" id="ProtNLM"/>
    </source>
</evidence>
<name>A0ABQ2HSP8_9PSEU</name>
<keyword evidence="1" id="KW-1133">Transmembrane helix</keyword>
<dbReference type="RefSeq" id="WP_189155027.1">
    <property type="nucleotide sequence ID" value="NZ_BMNC01000003.1"/>
</dbReference>
<gene>
    <name evidence="2" type="ORF">GCM10011609_27180</name>
</gene>
<dbReference type="EMBL" id="BMNC01000003">
    <property type="protein sequence ID" value="GGM88940.1"/>
    <property type="molecule type" value="Genomic_DNA"/>
</dbReference>
<dbReference type="InterPro" id="IPR025058">
    <property type="entry name" value="DUF3995"/>
</dbReference>
<evidence type="ECO:0000313" key="3">
    <source>
        <dbReference type="Proteomes" id="UP000597656"/>
    </source>
</evidence>
<dbReference type="Proteomes" id="UP000597656">
    <property type="component" value="Unassembled WGS sequence"/>
</dbReference>
<accession>A0ABQ2HSP8</accession>
<feature type="transmembrane region" description="Helical" evidence="1">
    <location>
        <begin position="80"/>
        <end position="99"/>
    </location>
</feature>
<keyword evidence="1" id="KW-0812">Transmembrane</keyword>
<sequence length="142" mass="14838">MTVLALFTAAVLMLVGALHVVWMFSPWPLRTREEFARRVVDVPVEKLPAPGLTAVVALLLGVAGYLVVARAGLVTTLGPGWLPLLGTGGVAAVLALRGVGGLVMSSRRSTDFARLDRRYYSPLCLVLAVSCAAVAVLGQGSP</sequence>
<organism evidence="2 3">
    <name type="scientific">Lentzea pudingi</name>
    <dbReference type="NCBI Taxonomy" id="1789439"/>
    <lineage>
        <taxon>Bacteria</taxon>
        <taxon>Bacillati</taxon>
        <taxon>Actinomycetota</taxon>
        <taxon>Actinomycetes</taxon>
        <taxon>Pseudonocardiales</taxon>
        <taxon>Pseudonocardiaceae</taxon>
        <taxon>Lentzea</taxon>
    </lineage>
</organism>
<protein>
    <recommendedName>
        <fullName evidence="4">DUF3995 domain-containing protein</fullName>
    </recommendedName>
</protein>
<comment type="caution">
    <text evidence="2">The sequence shown here is derived from an EMBL/GenBank/DDBJ whole genome shotgun (WGS) entry which is preliminary data.</text>
</comment>
<keyword evidence="1" id="KW-0472">Membrane</keyword>
<reference evidence="3" key="1">
    <citation type="journal article" date="2019" name="Int. J. Syst. Evol. Microbiol.">
        <title>The Global Catalogue of Microorganisms (GCM) 10K type strain sequencing project: providing services to taxonomists for standard genome sequencing and annotation.</title>
        <authorList>
            <consortium name="The Broad Institute Genomics Platform"/>
            <consortium name="The Broad Institute Genome Sequencing Center for Infectious Disease"/>
            <person name="Wu L."/>
            <person name="Ma J."/>
        </authorList>
    </citation>
    <scope>NUCLEOTIDE SEQUENCE [LARGE SCALE GENOMIC DNA]</scope>
    <source>
        <strain evidence="3">CGMCC 4.7319</strain>
    </source>
</reference>